<comment type="caution">
    <text evidence="1">The sequence shown here is derived from an EMBL/GenBank/DDBJ whole genome shotgun (WGS) entry which is preliminary data.</text>
</comment>
<keyword evidence="2" id="KW-1185">Reference proteome</keyword>
<dbReference type="EMBL" id="LUCH01012207">
    <property type="protein sequence ID" value="KAF5395514.1"/>
    <property type="molecule type" value="Genomic_DNA"/>
</dbReference>
<protein>
    <submittedName>
        <fullName evidence="1">Uncharacterized protein</fullName>
    </submittedName>
</protein>
<evidence type="ECO:0000313" key="1">
    <source>
        <dbReference type="EMBL" id="KAF5395514.1"/>
    </source>
</evidence>
<accession>A0A8J4WDB9</accession>
<dbReference type="AlphaFoldDB" id="A0A8J4WDB9"/>
<proteinExistence type="predicted"/>
<dbReference type="Proteomes" id="UP000748531">
    <property type="component" value="Unassembled WGS sequence"/>
</dbReference>
<evidence type="ECO:0000313" key="2">
    <source>
        <dbReference type="Proteomes" id="UP000748531"/>
    </source>
</evidence>
<gene>
    <name evidence="1" type="ORF">PHET_11990</name>
</gene>
<name>A0A8J4WDB9_9TREM</name>
<organism evidence="1 2">
    <name type="scientific">Paragonimus heterotremus</name>
    <dbReference type="NCBI Taxonomy" id="100268"/>
    <lineage>
        <taxon>Eukaryota</taxon>
        <taxon>Metazoa</taxon>
        <taxon>Spiralia</taxon>
        <taxon>Lophotrochozoa</taxon>
        <taxon>Platyhelminthes</taxon>
        <taxon>Trematoda</taxon>
        <taxon>Digenea</taxon>
        <taxon>Plagiorchiida</taxon>
        <taxon>Troglotremata</taxon>
        <taxon>Troglotrematidae</taxon>
        <taxon>Paragonimus</taxon>
    </lineage>
</organism>
<sequence>MKLVHFVNCLLLEASKLLTKYGHLTDFENLTVDLSLSVVNVVTLLRYFFSLTHISQQAFSTCLLSWVGMIIGYAK</sequence>
<reference evidence="1" key="1">
    <citation type="submission" date="2019-05" db="EMBL/GenBank/DDBJ databases">
        <title>Annotation for the trematode Paragonimus heterotremus.</title>
        <authorList>
            <person name="Choi Y.-J."/>
        </authorList>
    </citation>
    <scope>NUCLEOTIDE SEQUENCE</scope>
    <source>
        <strain evidence="1">LC</strain>
    </source>
</reference>